<proteinExistence type="predicted"/>
<dbReference type="PANTHER" id="PTHR43689:SF8">
    <property type="entry name" value="ALPHA_BETA-HYDROLASES SUPERFAMILY PROTEIN"/>
    <property type="match status" value="1"/>
</dbReference>
<evidence type="ECO:0000256" key="1">
    <source>
        <dbReference type="SAM" id="MobiDB-lite"/>
    </source>
</evidence>
<reference evidence="3 4" key="1">
    <citation type="submission" date="2016-10" db="EMBL/GenBank/DDBJ databases">
        <authorList>
            <person name="de Groot N.N."/>
        </authorList>
    </citation>
    <scope>NUCLEOTIDE SEQUENCE [LARGE SCALE GENOMIC DNA]</scope>
    <source>
        <strain evidence="3 4">CGMCC 4.1877</strain>
    </source>
</reference>
<evidence type="ECO:0000313" key="4">
    <source>
        <dbReference type="Proteomes" id="UP000199614"/>
    </source>
</evidence>
<organism evidence="3 4">
    <name type="scientific">Pseudonocardia ammonioxydans</name>
    <dbReference type="NCBI Taxonomy" id="260086"/>
    <lineage>
        <taxon>Bacteria</taxon>
        <taxon>Bacillati</taxon>
        <taxon>Actinomycetota</taxon>
        <taxon>Actinomycetes</taxon>
        <taxon>Pseudonocardiales</taxon>
        <taxon>Pseudonocardiaceae</taxon>
        <taxon>Pseudonocardia</taxon>
    </lineage>
</organism>
<dbReference type="PANTHER" id="PTHR43689">
    <property type="entry name" value="HYDROLASE"/>
    <property type="match status" value="1"/>
</dbReference>
<dbReference type="RefSeq" id="WP_245773992.1">
    <property type="nucleotide sequence ID" value="NZ_FOUY01000110.1"/>
</dbReference>
<accession>A0A1I5IL22</accession>
<dbReference type="SUPFAM" id="SSF53474">
    <property type="entry name" value="alpha/beta-Hydrolases"/>
    <property type="match status" value="1"/>
</dbReference>
<dbReference type="InterPro" id="IPR000639">
    <property type="entry name" value="Epox_hydrolase-like"/>
</dbReference>
<name>A0A1I5IL22_PSUAM</name>
<feature type="compositionally biased region" description="Basic and acidic residues" evidence="1">
    <location>
        <begin position="1"/>
        <end position="32"/>
    </location>
</feature>
<feature type="region of interest" description="Disordered" evidence="1">
    <location>
        <begin position="1"/>
        <end position="39"/>
    </location>
</feature>
<sequence length="315" mass="34165">MSEPRSRPDPSDPRHDLPDPGHRLPDPGHRLPDPGFSLPDLGHVDLDGTTVATRILEPVGRPARADVVLCHGTPWSSLVWGPVAHRLVDDGYRVLLWDMPGYGRSAAPADVPVGLDHQMARFAALLRHWRLDGLPHVVAHDIGGAVALGAHLLHDAGFASLFLWDVVALEPWGSPFFRLVAEHEEVFAALPGPLHRALVREYVAGAARHRLSPEWVEALTEPWTDAGLPAFYRQTAQLSPAHTRPVVSRLAELRCRAGIGWGAQDPWLPVDQAARLQRALPGDPPVTVLDDVGHLAPVEAPAAVHHALADWLAAG</sequence>
<feature type="domain" description="AB hydrolase-1" evidence="2">
    <location>
        <begin position="67"/>
        <end position="304"/>
    </location>
</feature>
<dbReference type="STRING" id="260086.SAMN05216207_11103"/>
<protein>
    <submittedName>
        <fullName evidence="3">Pimeloyl-ACP methyl ester carboxylesterase</fullName>
    </submittedName>
</protein>
<dbReference type="AlphaFoldDB" id="A0A1I5IL22"/>
<dbReference type="PRINTS" id="PR00111">
    <property type="entry name" value="ABHYDROLASE"/>
</dbReference>
<keyword evidence="4" id="KW-1185">Reference proteome</keyword>
<evidence type="ECO:0000259" key="2">
    <source>
        <dbReference type="Pfam" id="PF12697"/>
    </source>
</evidence>
<dbReference type="InterPro" id="IPR029058">
    <property type="entry name" value="AB_hydrolase_fold"/>
</dbReference>
<dbReference type="GO" id="GO:0003824">
    <property type="term" value="F:catalytic activity"/>
    <property type="evidence" value="ECO:0007669"/>
    <property type="project" value="InterPro"/>
</dbReference>
<gene>
    <name evidence="3" type="ORF">SAMN05216207_11103</name>
</gene>
<dbReference type="Gene3D" id="3.40.50.1820">
    <property type="entry name" value="alpha/beta hydrolase"/>
    <property type="match status" value="1"/>
</dbReference>
<dbReference type="PRINTS" id="PR00412">
    <property type="entry name" value="EPOXHYDRLASE"/>
</dbReference>
<dbReference type="Proteomes" id="UP000199614">
    <property type="component" value="Unassembled WGS sequence"/>
</dbReference>
<dbReference type="InterPro" id="IPR000073">
    <property type="entry name" value="AB_hydrolase_1"/>
</dbReference>
<dbReference type="Pfam" id="PF12697">
    <property type="entry name" value="Abhydrolase_6"/>
    <property type="match status" value="1"/>
</dbReference>
<evidence type="ECO:0000313" key="3">
    <source>
        <dbReference type="EMBL" id="SFO61154.1"/>
    </source>
</evidence>
<dbReference type="EMBL" id="FOUY01000110">
    <property type="protein sequence ID" value="SFO61154.1"/>
    <property type="molecule type" value="Genomic_DNA"/>
</dbReference>